<evidence type="ECO:0000256" key="3">
    <source>
        <dbReference type="ARBA" id="ARBA00022801"/>
    </source>
</evidence>
<evidence type="ECO:0000256" key="7">
    <source>
        <dbReference type="ARBA" id="ARBA00023204"/>
    </source>
</evidence>
<keyword evidence="5" id="KW-0067">ATP-binding</keyword>
<keyword evidence="2" id="KW-0227">DNA damage</keyword>
<dbReference type="PROSITE" id="PS51194">
    <property type="entry name" value="HELICASE_CTER"/>
    <property type="match status" value="1"/>
</dbReference>
<dbReference type="Pfam" id="PF19306">
    <property type="entry name" value="WHD_Lhr"/>
    <property type="match status" value="1"/>
</dbReference>
<dbReference type="Pfam" id="PF08494">
    <property type="entry name" value="DEAD_assoc"/>
    <property type="match status" value="1"/>
</dbReference>
<dbReference type="GO" id="GO:0016887">
    <property type="term" value="F:ATP hydrolysis activity"/>
    <property type="evidence" value="ECO:0007669"/>
    <property type="project" value="TreeGrafter"/>
</dbReference>
<feature type="domain" description="Helicase ATP-binding" evidence="10">
    <location>
        <begin position="25"/>
        <end position="200"/>
    </location>
</feature>
<dbReference type="PANTHER" id="PTHR47962">
    <property type="entry name" value="ATP-DEPENDENT HELICASE LHR-RELATED-RELATED"/>
    <property type="match status" value="1"/>
</dbReference>
<evidence type="ECO:0000256" key="5">
    <source>
        <dbReference type="ARBA" id="ARBA00022840"/>
    </source>
</evidence>
<proteinExistence type="inferred from homology"/>
<sequence>MNPRLVEALRKVGIEDLNELQRMAYAEVKSGRNCLIVAPTGSGKTEAAVIPLIESILENDFSGIALLYITPLRALNRDMLRRIEQIASRLGISIAVRHGDTGEGERRRQSLRPPQILITTPETFQLLFLGKNLRRALKNVRFVVIDEVHEFADSERGVQLSVALERLREYTRFQVIALSATVGDRERIMRYFGCETVVEFQGRKRYDFSVVKAEVTDEDRRLGRELGVGEETAADLRMIKEIADRHESVLIFVNTRQTAEALALRLKRIMSAEVHHGSLSKDVRIENERRFMEGEVKALICTSSLELGIDIGHVDCVIQYNSPREVARLIQRVGRSGHRLEKVSKGYVIASSFDDILESAVIVGRAYRREVEKTEVHEMSLDTLANQISAIALEYGKISAERAFEIIRRAYPFRNLEFEFFDEFCRFLSEMRVVDYDGEALKARRKTRRYFYENISMIPDERHYPVRDITTGKVIGVLDESFLQTFTGELFAMKGEVWRVVSVDDMVRVVPAGVDADVPSWAGEEIPVPFEVAQEVGKLRRVLADLARRGEDEAVRYLLDNYSVNVEAAKAVVEKIREHVESGYAVPSDVRIVIEGNDDVAVVNACFGHKVNEGLGRILALLISARRGRNVGVEIDPYRIRLIPASVEEVADALNSLRGVGREGLERLLERAVVDTRLFQWKMLNVARKMGYLSKDVELNRVNVRKLVQRLYDTPIFREAMRELEVERVDIDRLAQILENLDSLEISVYSSLTPIGTASSRQSFDVLLTSKPIEAVLEAFRERIEDEECHVHCLNCRYTITLKVRHLDSLTCPRCGSRMLACVNARRRLEDVSKSELYRIANLVSMHGMRAVYAMNTYGIGVETASRILLNFYPDDKSFFKALLEAEKNYIKSRAFWD</sequence>
<dbReference type="Pfam" id="PF00270">
    <property type="entry name" value="DEAD"/>
    <property type="match status" value="1"/>
</dbReference>
<dbReference type="GO" id="GO:0006281">
    <property type="term" value="P:DNA repair"/>
    <property type="evidence" value="ECO:0007669"/>
    <property type="project" value="UniProtKB-KW"/>
</dbReference>
<evidence type="ECO:0000313" key="13">
    <source>
        <dbReference type="Proteomes" id="UP000034723"/>
    </source>
</evidence>
<dbReference type="InParanoid" id="A0A0F7DBJ9"/>
<keyword evidence="3 12" id="KW-0378">Hydrolase</keyword>
<organism evidence="12 13">
    <name type="scientific">Geoglobus ahangari</name>
    <dbReference type="NCBI Taxonomy" id="113653"/>
    <lineage>
        <taxon>Archaea</taxon>
        <taxon>Methanobacteriati</taxon>
        <taxon>Methanobacteriota</taxon>
        <taxon>Archaeoglobi</taxon>
        <taxon>Archaeoglobales</taxon>
        <taxon>Archaeoglobaceae</taxon>
        <taxon>Geoglobus</taxon>
    </lineage>
</organism>
<keyword evidence="8" id="KW-0413">Isomerase</keyword>
<dbReference type="PROSITE" id="PS51192">
    <property type="entry name" value="HELICASE_ATP_BIND_1"/>
    <property type="match status" value="1"/>
</dbReference>
<evidence type="ECO:0000313" key="12">
    <source>
        <dbReference type="EMBL" id="AKG91221.1"/>
    </source>
</evidence>
<dbReference type="PATRIC" id="fig|113653.22.peg.1471"/>
<keyword evidence="6" id="KW-0238">DNA-binding</keyword>
<dbReference type="KEGG" id="gah:GAH_01488"/>
<dbReference type="GO" id="GO:0004386">
    <property type="term" value="F:helicase activity"/>
    <property type="evidence" value="ECO:0007669"/>
    <property type="project" value="UniProtKB-KW"/>
</dbReference>
<dbReference type="EMBL" id="CP011267">
    <property type="protein sequence ID" value="AKG91221.1"/>
    <property type="molecule type" value="Genomic_DNA"/>
</dbReference>
<dbReference type="RefSeq" id="WP_048095804.1">
    <property type="nucleotide sequence ID" value="NZ_CP011267.1"/>
</dbReference>
<dbReference type="InterPro" id="IPR001650">
    <property type="entry name" value="Helicase_C-like"/>
</dbReference>
<evidence type="ECO:0000256" key="1">
    <source>
        <dbReference type="ARBA" id="ARBA00022741"/>
    </source>
</evidence>
<dbReference type="SMART" id="SM00490">
    <property type="entry name" value="HELICc"/>
    <property type="match status" value="1"/>
</dbReference>
<dbReference type="GO" id="GO:0003677">
    <property type="term" value="F:DNA binding"/>
    <property type="evidence" value="ECO:0007669"/>
    <property type="project" value="UniProtKB-KW"/>
</dbReference>
<evidence type="ECO:0000256" key="9">
    <source>
        <dbReference type="ARBA" id="ARBA00093467"/>
    </source>
</evidence>
<dbReference type="InterPro" id="IPR013701">
    <property type="entry name" value="Lhr-like_DEAD/DEAH_assoc"/>
</dbReference>
<dbReference type="AlphaFoldDB" id="A0A0F7DBJ9"/>
<name>A0A0F7DBJ9_9EURY</name>
<dbReference type="GO" id="GO:0140097">
    <property type="term" value="F:catalytic activity, acting on DNA"/>
    <property type="evidence" value="ECO:0007669"/>
    <property type="project" value="UniProtKB-ARBA"/>
</dbReference>
<dbReference type="InterPro" id="IPR052511">
    <property type="entry name" value="ATP-dep_Helicase"/>
</dbReference>
<dbReference type="InterPro" id="IPR017170">
    <property type="entry name" value="Lhr-like"/>
</dbReference>
<protein>
    <submittedName>
        <fullName evidence="12">ATP dependent helicase, Lhr family</fullName>
        <ecNumber evidence="12">3.6.4.-</ecNumber>
    </submittedName>
</protein>
<evidence type="ECO:0000256" key="4">
    <source>
        <dbReference type="ARBA" id="ARBA00022806"/>
    </source>
</evidence>
<evidence type="ECO:0000256" key="8">
    <source>
        <dbReference type="ARBA" id="ARBA00023235"/>
    </source>
</evidence>
<dbReference type="OrthoDB" id="33870at2157"/>
<dbReference type="PIRSF" id="PIRSF037307">
    <property type="entry name" value="Lhr-like_helic_prd"/>
    <property type="match status" value="1"/>
</dbReference>
<gene>
    <name evidence="12" type="ORF">GAH_01488</name>
</gene>
<dbReference type="Gene3D" id="3.40.50.300">
    <property type="entry name" value="P-loop containing nucleotide triphosphate hydrolases"/>
    <property type="match status" value="2"/>
</dbReference>
<accession>A0A0F7DBJ9</accession>
<dbReference type="SMART" id="SM00487">
    <property type="entry name" value="DEXDc"/>
    <property type="match status" value="1"/>
</dbReference>
<evidence type="ECO:0000259" key="10">
    <source>
        <dbReference type="PROSITE" id="PS51192"/>
    </source>
</evidence>
<dbReference type="Proteomes" id="UP000034723">
    <property type="component" value="Chromosome"/>
</dbReference>
<dbReference type="Pfam" id="PF00271">
    <property type="entry name" value="Helicase_C"/>
    <property type="match status" value="1"/>
</dbReference>
<keyword evidence="4 12" id="KW-0347">Helicase</keyword>
<keyword evidence="13" id="KW-1185">Reference proteome</keyword>
<dbReference type="HOGENOM" id="CLU_002025_0_0_2"/>
<dbReference type="InterPro" id="IPR045628">
    <property type="entry name" value="Lhr_WH_dom"/>
</dbReference>
<keyword evidence="1" id="KW-0547">Nucleotide-binding</keyword>
<dbReference type="InterPro" id="IPR014001">
    <property type="entry name" value="Helicase_ATP-bd"/>
</dbReference>
<dbReference type="InterPro" id="IPR011545">
    <property type="entry name" value="DEAD/DEAH_box_helicase_dom"/>
</dbReference>
<dbReference type="STRING" id="113653.GAH_01488"/>
<dbReference type="SUPFAM" id="SSF52540">
    <property type="entry name" value="P-loop containing nucleoside triphosphate hydrolases"/>
    <property type="match status" value="2"/>
</dbReference>
<feature type="domain" description="Helicase C-terminal" evidence="11">
    <location>
        <begin position="238"/>
        <end position="382"/>
    </location>
</feature>
<comment type="similarity">
    <text evidence="9">Belongs to the Lhr helicase family. Lhr-Core subfamily.</text>
</comment>
<dbReference type="InterPro" id="IPR027417">
    <property type="entry name" value="P-loop_NTPase"/>
</dbReference>
<dbReference type="EC" id="3.6.4.-" evidence="12"/>
<dbReference type="CDD" id="cd17922">
    <property type="entry name" value="DEXHc_LHR-like"/>
    <property type="match status" value="1"/>
</dbReference>
<dbReference type="GO" id="GO:0005524">
    <property type="term" value="F:ATP binding"/>
    <property type="evidence" value="ECO:0007669"/>
    <property type="project" value="UniProtKB-KW"/>
</dbReference>
<evidence type="ECO:0000256" key="2">
    <source>
        <dbReference type="ARBA" id="ARBA00022763"/>
    </source>
</evidence>
<dbReference type="GeneID" id="24804058"/>
<reference evidence="12 13" key="1">
    <citation type="submission" date="2015-04" db="EMBL/GenBank/DDBJ databases">
        <title>The complete genome sequence of the hyperthermophilic, obligate iron-reducing archaeon Geoglobus ahangari strain 234T.</title>
        <authorList>
            <person name="Manzella M.P."/>
            <person name="Holmes D.E."/>
            <person name="Rocheleau J.M."/>
            <person name="Chung A."/>
            <person name="Reguera G."/>
            <person name="Kashefi K."/>
        </authorList>
    </citation>
    <scope>NUCLEOTIDE SEQUENCE [LARGE SCALE GENOMIC DNA]</scope>
    <source>
        <strain evidence="12 13">234</strain>
    </source>
</reference>
<dbReference type="PANTHER" id="PTHR47962:SF5">
    <property type="entry name" value="ATP-DEPENDENT HELICASE LHR-RELATED"/>
    <property type="match status" value="1"/>
</dbReference>
<evidence type="ECO:0000259" key="11">
    <source>
        <dbReference type="PROSITE" id="PS51194"/>
    </source>
</evidence>
<keyword evidence="7" id="KW-0234">DNA repair</keyword>
<evidence type="ECO:0000256" key="6">
    <source>
        <dbReference type="ARBA" id="ARBA00023125"/>
    </source>
</evidence>